<evidence type="ECO:0000256" key="6">
    <source>
        <dbReference type="ARBA" id="ARBA00022617"/>
    </source>
</evidence>
<organism evidence="17 18">
    <name type="scientific">Acanthoscelides obtectus</name>
    <name type="common">Bean weevil</name>
    <name type="synonym">Bruchus obtectus</name>
    <dbReference type="NCBI Taxonomy" id="200917"/>
    <lineage>
        <taxon>Eukaryota</taxon>
        <taxon>Metazoa</taxon>
        <taxon>Ecdysozoa</taxon>
        <taxon>Arthropoda</taxon>
        <taxon>Hexapoda</taxon>
        <taxon>Insecta</taxon>
        <taxon>Pterygota</taxon>
        <taxon>Neoptera</taxon>
        <taxon>Endopterygota</taxon>
        <taxon>Coleoptera</taxon>
        <taxon>Polyphaga</taxon>
        <taxon>Cucujiformia</taxon>
        <taxon>Chrysomeloidea</taxon>
        <taxon>Chrysomelidae</taxon>
        <taxon>Bruchinae</taxon>
        <taxon>Bruchini</taxon>
        <taxon>Acanthoscelides</taxon>
    </lineage>
</organism>
<evidence type="ECO:0000256" key="13">
    <source>
        <dbReference type="ARBA" id="ARBA00023136"/>
    </source>
</evidence>
<sequence length="501" mass="58035">MYFFTILFYVLVVSFCALSICYAEHRWKRRRWYLCSKNVPGPKSFPFIGAAYILLIDPNDLLKVITDKIDSYRDILKFWMGNKLLYCLMNPKYIEKVINSTKALDKDCFYEPFAQMTGEGLVTLGGAKWKRHRKVITPSFNQRVLDSFVVLFNEKGVDLVKKLEKHVGQRNVPVYSILGKMILELACQTSMGVELDVESLERRLDEVLDKQIHLFTEKTLILWNHFEVIWYLSGKKKMYQDYINRFGSIISEVIKKKIKDEKPNEQKKLGILNNYGDIPEKHAFLDTLIENTDLDENEIRDEVNTFILAATETTTNALAAILTMLGIYRDVQEEVYKEIIDVVGVEGEVMPQDLIRMELTERVIKETLRLFPAGPVMSRYVSGDIDIGDNIIIPEGVSVAVPLLYIHRNGEIYEDPLKFDPDRFLPENVAKRPPSTYFGFSQGPRSCIGSKYAMMNMKVILAHAIRRLKFFSEYKSVADIELKMTMLLRMKHGPKVWVEKR</sequence>
<evidence type="ECO:0000256" key="10">
    <source>
        <dbReference type="ARBA" id="ARBA00023002"/>
    </source>
</evidence>
<feature type="chain" id="PRO_5040199157" description="Cytochrome P450" evidence="16">
    <location>
        <begin position="24"/>
        <end position="501"/>
    </location>
</feature>
<dbReference type="PROSITE" id="PS00086">
    <property type="entry name" value="CYTOCHROME_P450"/>
    <property type="match status" value="1"/>
</dbReference>
<name>A0A9P0P2S8_ACAOB</name>
<dbReference type="InterPro" id="IPR050196">
    <property type="entry name" value="Cytochrome_P450_Monoox"/>
</dbReference>
<dbReference type="Gene3D" id="1.10.630.10">
    <property type="entry name" value="Cytochrome P450"/>
    <property type="match status" value="1"/>
</dbReference>
<comment type="caution">
    <text evidence="17">The sequence shown here is derived from an EMBL/GenBank/DDBJ whole genome shotgun (WGS) entry which is preliminary data.</text>
</comment>
<feature type="binding site" description="axial binding residue" evidence="14">
    <location>
        <position position="447"/>
    </location>
    <ligand>
        <name>heme</name>
        <dbReference type="ChEBI" id="CHEBI:30413"/>
    </ligand>
    <ligandPart>
        <name>Fe</name>
        <dbReference type="ChEBI" id="CHEBI:18248"/>
    </ligandPart>
</feature>
<dbReference type="GO" id="GO:0016705">
    <property type="term" value="F:oxidoreductase activity, acting on paired donors, with incorporation or reduction of molecular oxygen"/>
    <property type="evidence" value="ECO:0007669"/>
    <property type="project" value="InterPro"/>
</dbReference>
<comment type="subcellular location">
    <subcellularLocation>
        <location evidence="4">Endoplasmic reticulum membrane</location>
        <topology evidence="4">Peripheral membrane protein</topology>
    </subcellularLocation>
    <subcellularLocation>
        <location evidence="3">Microsome membrane</location>
        <topology evidence="3">Peripheral membrane protein</topology>
    </subcellularLocation>
</comment>
<keyword evidence="12 15" id="KW-0503">Monooxygenase</keyword>
<keyword evidence="10 15" id="KW-0560">Oxidoreductase</keyword>
<dbReference type="InterPro" id="IPR002401">
    <property type="entry name" value="Cyt_P450_E_grp-I"/>
</dbReference>
<evidence type="ECO:0000256" key="16">
    <source>
        <dbReference type="SAM" id="SignalP"/>
    </source>
</evidence>
<accession>A0A9P0P2S8</accession>
<evidence type="ECO:0000256" key="15">
    <source>
        <dbReference type="RuleBase" id="RU000461"/>
    </source>
</evidence>
<keyword evidence="13" id="KW-0472">Membrane</keyword>
<dbReference type="EMBL" id="CAKOFQ010006745">
    <property type="protein sequence ID" value="CAH1967627.1"/>
    <property type="molecule type" value="Genomic_DNA"/>
</dbReference>
<dbReference type="GO" id="GO:0005506">
    <property type="term" value="F:iron ion binding"/>
    <property type="evidence" value="ECO:0007669"/>
    <property type="project" value="InterPro"/>
</dbReference>
<gene>
    <name evidence="17" type="ORF">ACAOBT_LOCUS7474</name>
</gene>
<dbReference type="Proteomes" id="UP001152888">
    <property type="component" value="Unassembled WGS sequence"/>
</dbReference>
<dbReference type="GO" id="GO:0020037">
    <property type="term" value="F:heme binding"/>
    <property type="evidence" value="ECO:0007669"/>
    <property type="project" value="InterPro"/>
</dbReference>
<evidence type="ECO:0000256" key="7">
    <source>
        <dbReference type="ARBA" id="ARBA00022723"/>
    </source>
</evidence>
<proteinExistence type="inferred from homology"/>
<dbReference type="Pfam" id="PF00067">
    <property type="entry name" value="p450"/>
    <property type="match status" value="1"/>
</dbReference>
<evidence type="ECO:0000256" key="12">
    <source>
        <dbReference type="ARBA" id="ARBA00023033"/>
    </source>
</evidence>
<evidence type="ECO:0000313" key="17">
    <source>
        <dbReference type="EMBL" id="CAH1967627.1"/>
    </source>
</evidence>
<evidence type="ECO:0000256" key="14">
    <source>
        <dbReference type="PIRSR" id="PIRSR602401-1"/>
    </source>
</evidence>
<dbReference type="PANTHER" id="PTHR24291:SF189">
    <property type="entry name" value="CYTOCHROME P450 4C3-RELATED"/>
    <property type="match status" value="1"/>
</dbReference>
<evidence type="ECO:0000256" key="5">
    <source>
        <dbReference type="ARBA" id="ARBA00010617"/>
    </source>
</evidence>
<evidence type="ECO:0000256" key="1">
    <source>
        <dbReference type="ARBA" id="ARBA00001971"/>
    </source>
</evidence>
<comment type="similarity">
    <text evidence="5 15">Belongs to the cytochrome P450 family.</text>
</comment>
<dbReference type="InterPro" id="IPR036396">
    <property type="entry name" value="Cyt_P450_sf"/>
</dbReference>
<evidence type="ECO:0000256" key="3">
    <source>
        <dbReference type="ARBA" id="ARBA00004174"/>
    </source>
</evidence>
<dbReference type="PRINTS" id="PR00385">
    <property type="entry name" value="P450"/>
</dbReference>
<dbReference type="SUPFAM" id="SSF48264">
    <property type="entry name" value="Cytochrome P450"/>
    <property type="match status" value="1"/>
</dbReference>
<feature type="signal peptide" evidence="16">
    <location>
        <begin position="1"/>
        <end position="23"/>
    </location>
</feature>
<keyword evidence="16" id="KW-0732">Signal</keyword>
<evidence type="ECO:0000256" key="8">
    <source>
        <dbReference type="ARBA" id="ARBA00022824"/>
    </source>
</evidence>
<evidence type="ECO:0000256" key="11">
    <source>
        <dbReference type="ARBA" id="ARBA00023004"/>
    </source>
</evidence>
<dbReference type="InterPro" id="IPR017972">
    <property type="entry name" value="Cyt_P450_CS"/>
</dbReference>
<comment type="cofactor">
    <cofactor evidence="1 14">
        <name>heme</name>
        <dbReference type="ChEBI" id="CHEBI:30413"/>
    </cofactor>
</comment>
<evidence type="ECO:0000256" key="2">
    <source>
        <dbReference type="ARBA" id="ARBA00003690"/>
    </source>
</evidence>
<comment type="function">
    <text evidence="2">May be involved in the metabolism of insect hormones and in the breakdown of synthetic insecticides.</text>
</comment>
<keyword evidence="8" id="KW-0256">Endoplasmic reticulum</keyword>
<evidence type="ECO:0000313" key="18">
    <source>
        <dbReference type="Proteomes" id="UP001152888"/>
    </source>
</evidence>
<dbReference type="OrthoDB" id="1470350at2759"/>
<dbReference type="GO" id="GO:0005789">
    <property type="term" value="C:endoplasmic reticulum membrane"/>
    <property type="evidence" value="ECO:0007669"/>
    <property type="project" value="UniProtKB-SubCell"/>
</dbReference>
<dbReference type="AlphaFoldDB" id="A0A9P0P2S8"/>
<dbReference type="PRINTS" id="PR00463">
    <property type="entry name" value="EP450I"/>
</dbReference>
<protein>
    <recommendedName>
        <fullName evidence="19">Cytochrome P450</fullName>
    </recommendedName>
</protein>
<keyword evidence="6 14" id="KW-0349">Heme</keyword>
<keyword evidence="18" id="KW-1185">Reference proteome</keyword>
<evidence type="ECO:0000256" key="4">
    <source>
        <dbReference type="ARBA" id="ARBA00004406"/>
    </source>
</evidence>
<dbReference type="GO" id="GO:0004497">
    <property type="term" value="F:monooxygenase activity"/>
    <property type="evidence" value="ECO:0007669"/>
    <property type="project" value="UniProtKB-KW"/>
</dbReference>
<keyword evidence="11 14" id="KW-0408">Iron</keyword>
<keyword evidence="7 14" id="KW-0479">Metal-binding</keyword>
<keyword evidence="9" id="KW-0492">Microsome</keyword>
<evidence type="ECO:0000256" key="9">
    <source>
        <dbReference type="ARBA" id="ARBA00022848"/>
    </source>
</evidence>
<evidence type="ECO:0008006" key="19">
    <source>
        <dbReference type="Google" id="ProtNLM"/>
    </source>
</evidence>
<dbReference type="PANTHER" id="PTHR24291">
    <property type="entry name" value="CYTOCHROME P450 FAMILY 4"/>
    <property type="match status" value="1"/>
</dbReference>
<dbReference type="InterPro" id="IPR001128">
    <property type="entry name" value="Cyt_P450"/>
</dbReference>
<reference evidence="17" key="1">
    <citation type="submission" date="2022-03" db="EMBL/GenBank/DDBJ databases">
        <authorList>
            <person name="Sayadi A."/>
        </authorList>
    </citation>
    <scope>NUCLEOTIDE SEQUENCE</scope>
</reference>